<dbReference type="RefSeq" id="WP_208393894.1">
    <property type="nucleotide sequence ID" value="NZ_BAAADD010000006.1"/>
</dbReference>
<evidence type="ECO:0000256" key="2">
    <source>
        <dbReference type="SAM" id="Phobius"/>
    </source>
</evidence>
<sequence>MNQQNDNSRWQRASVAAQRAMPGSVGRFFTKRMIIMLSIVLGLLVLVFGYIIGMQMIVAGFMANMKQVTTVATTHAQPTVWQSQLKAVGTLHAIEGADLSSELAGIVTKVNFEPGQDIKKGMVLVQLRDDSDRATLAANRASADQALRTYKRYVELIKTQAISQTNYDQALASMLSTKAAVEAQAATVDKKAIRAPFDGRVGIRQVDVGQYVGAGTTVVTLQRLDPIYVDFSIAQQQIPSVKAGDRVVLTSDTFPGRTFSGKITALDPKVDTATRTVRVRAEVANPEKLLLPGMFASVMIDTGAPQKPLTLPQTAITYNTYGNIVFVVQHGKDKDGKDQLIAQQRFVTTGEARGNQVIVLGGITSRDEVVSAGANKLKNGTVITINNQITLPNDANSHPTEQ</sequence>
<protein>
    <submittedName>
        <fullName evidence="6">Efflux RND transporter periplasmic adaptor subunit</fullName>
    </submittedName>
</protein>
<proteinExistence type="inferred from homology"/>
<evidence type="ECO:0000313" key="6">
    <source>
        <dbReference type="EMBL" id="GAA0574431.1"/>
    </source>
</evidence>
<comment type="similarity">
    <text evidence="1">Belongs to the membrane fusion protein (MFP) (TC 8.A.1) family.</text>
</comment>
<evidence type="ECO:0000259" key="4">
    <source>
        <dbReference type="Pfam" id="PF25917"/>
    </source>
</evidence>
<dbReference type="Gene3D" id="2.40.30.170">
    <property type="match status" value="1"/>
</dbReference>
<dbReference type="Proteomes" id="UP001499951">
    <property type="component" value="Unassembled WGS sequence"/>
</dbReference>
<dbReference type="NCBIfam" id="TIGR01730">
    <property type="entry name" value="RND_mfp"/>
    <property type="match status" value="1"/>
</dbReference>
<feature type="domain" description="Multidrug resistance protein MdtA-like barrel-sandwich hybrid" evidence="4">
    <location>
        <begin position="97"/>
        <end position="217"/>
    </location>
</feature>
<dbReference type="InterPro" id="IPR058792">
    <property type="entry name" value="Beta-barrel_RND_2"/>
</dbReference>
<keyword evidence="2" id="KW-0812">Transmembrane</keyword>
<evidence type="ECO:0000256" key="1">
    <source>
        <dbReference type="ARBA" id="ARBA00009477"/>
    </source>
</evidence>
<feature type="transmembrane region" description="Helical" evidence="2">
    <location>
        <begin position="34"/>
        <end position="63"/>
    </location>
</feature>
<dbReference type="InterPro" id="IPR006143">
    <property type="entry name" value="RND_pump_MFP"/>
</dbReference>
<dbReference type="PANTHER" id="PTHR30469">
    <property type="entry name" value="MULTIDRUG RESISTANCE PROTEIN MDTA"/>
    <property type="match status" value="1"/>
</dbReference>
<evidence type="ECO:0000313" key="7">
    <source>
        <dbReference type="Proteomes" id="UP001499951"/>
    </source>
</evidence>
<feature type="domain" description="Multidrug resistance protein MdtA-like alpha-helical hairpin" evidence="3">
    <location>
        <begin position="131"/>
        <end position="190"/>
    </location>
</feature>
<dbReference type="Pfam" id="PF25876">
    <property type="entry name" value="HH_MFP_RND"/>
    <property type="match status" value="1"/>
</dbReference>
<dbReference type="SUPFAM" id="SSF111369">
    <property type="entry name" value="HlyD-like secretion proteins"/>
    <property type="match status" value="1"/>
</dbReference>
<reference evidence="6 7" key="1">
    <citation type="journal article" date="2019" name="Int. J. Syst. Evol. Microbiol.">
        <title>The Global Catalogue of Microorganisms (GCM) 10K type strain sequencing project: providing services to taxonomists for standard genome sequencing and annotation.</title>
        <authorList>
            <consortium name="The Broad Institute Genomics Platform"/>
            <consortium name="The Broad Institute Genome Sequencing Center for Infectious Disease"/>
            <person name="Wu L."/>
            <person name="Ma J."/>
        </authorList>
    </citation>
    <scope>NUCLEOTIDE SEQUENCE [LARGE SCALE GENOMIC DNA]</scope>
    <source>
        <strain evidence="6 7">JCM 15089</strain>
    </source>
</reference>
<feature type="domain" description="CusB-like beta-barrel" evidence="5">
    <location>
        <begin position="227"/>
        <end position="302"/>
    </location>
</feature>
<comment type="caution">
    <text evidence="6">The sequence shown here is derived from an EMBL/GenBank/DDBJ whole genome shotgun (WGS) entry which is preliminary data.</text>
</comment>
<dbReference type="InterPro" id="IPR058625">
    <property type="entry name" value="MdtA-like_BSH"/>
</dbReference>
<dbReference type="Gene3D" id="1.10.287.470">
    <property type="entry name" value="Helix hairpin bin"/>
    <property type="match status" value="1"/>
</dbReference>
<dbReference type="Gene3D" id="2.40.420.20">
    <property type="match status" value="1"/>
</dbReference>
<dbReference type="InterPro" id="IPR058624">
    <property type="entry name" value="MdtA-like_HH"/>
</dbReference>
<keyword evidence="2" id="KW-0472">Membrane</keyword>
<organism evidence="6 7">
    <name type="scientific">Rhizomicrobium electricum</name>
    <dbReference type="NCBI Taxonomy" id="480070"/>
    <lineage>
        <taxon>Bacteria</taxon>
        <taxon>Pseudomonadati</taxon>
        <taxon>Pseudomonadota</taxon>
        <taxon>Alphaproteobacteria</taxon>
        <taxon>Micropepsales</taxon>
        <taxon>Micropepsaceae</taxon>
        <taxon>Rhizomicrobium</taxon>
    </lineage>
</organism>
<name>A0ABN1ETV6_9PROT</name>
<keyword evidence="2" id="KW-1133">Transmembrane helix</keyword>
<dbReference type="PANTHER" id="PTHR30469:SF11">
    <property type="entry name" value="BLL4320 PROTEIN"/>
    <property type="match status" value="1"/>
</dbReference>
<evidence type="ECO:0000259" key="3">
    <source>
        <dbReference type="Pfam" id="PF25876"/>
    </source>
</evidence>
<dbReference type="Pfam" id="PF25954">
    <property type="entry name" value="Beta-barrel_RND_2"/>
    <property type="match status" value="1"/>
</dbReference>
<dbReference type="Pfam" id="PF25917">
    <property type="entry name" value="BSH_RND"/>
    <property type="match status" value="1"/>
</dbReference>
<dbReference type="Gene3D" id="2.40.50.100">
    <property type="match status" value="1"/>
</dbReference>
<dbReference type="EMBL" id="BAAADD010000006">
    <property type="protein sequence ID" value="GAA0574431.1"/>
    <property type="molecule type" value="Genomic_DNA"/>
</dbReference>
<keyword evidence="7" id="KW-1185">Reference proteome</keyword>
<evidence type="ECO:0000259" key="5">
    <source>
        <dbReference type="Pfam" id="PF25954"/>
    </source>
</evidence>
<gene>
    <name evidence="6" type="ORF">GCM10008942_23970</name>
</gene>
<accession>A0ABN1ETV6</accession>